<keyword evidence="1" id="KW-1133">Transmembrane helix</keyword>
<evidence type="ECO:0000313" key="2">
    <source>
        <dbReference type="EMBL" id="KPK71306.1"/>
    </source>
</evidence>
<comment type="caution">
    <text evidence="2">The sequence shown here is derived from an EMBL/GenBank/DDBJ whole genome shotgun (WGS) entry which is preliminary data.</text>
</comment>
<feature type="transmembrane region" description="Helical" evidence="1">
    <location>
        <begin position="225"/>
        <end position="242"/>
    </location>
</feature>
<protein>
    <submittedName>
        <fullName evidence="2">Uncharacterized protein</fullName>
    </submittedName>
</protein>
<reference evidence="2 3" key="1">
    <citation type="journal article" date="2015" name="Microbiome">
        <title>Genomic resolution of linkages in carbon, nitrogen, and sulfur cycling among widespread estuary sediment bacteria.</title>
        <authorList>
            <person name="Baker B.J."/>
            <person name="Lazar C.S."/>
            <person name="Teske A.P."/>
            <person name="Dick G.J."/>
        </authorList>
    </citation>
    <scope>NUCLEOTIDE SEQUENCE [LARGE SCALE GENOMIC DNA]</scope>
    <source>
        <strain evidence="2">SM23_60</strain>
    </source>
</reference>
<organism evidence="2 3">
    <name type="scientific">candidate division WOR_3 bacterium SM23_60</name>
    <dbReference type="NCBI Taxonomy" id="1703780"/>
    <lineage>
        <taxon>Bacteria</taxon>
        <taxon>Bacteria division WOR-3</taxon>
    </lineage>
</organism>
<evidence type="ECO:0000256" key="1">
    <source>
        <dbReference type="SAM" id="Phobius"/>
    </source>
</evidence>
<dbReference type="EMBL" id="LJUO01000066">
    <property type="protein sequence ID" value="KPK71306.1"/>
    <property type="molecule type" value="Genomic_DNA"/>
</dbReference>
<dbReference type="AlphaFoldDB" id="A0A0S8GI43"/>
<name>A0A0S8GI43_UNCW3</name>
<feature type="transmembrane region" description="Helical" evidence="1">
    <location>
        <begin position="113"/>
        <end position="135"/>
    </location>
</feature>
<feature type="transmembrane region" description="Helical" evidence="1">
    <location>
        <begin position="142"/>
        <end position="165"/>
    </location>
</feature>
<keyword evidence="1" id="KW-0812">Transmembrane</keyword>
<feature type="transmembrane region" description="Helical" evidence="1">
    <location>
        <begin position="185"/>
        <end position="213"/>
    </location>
</feature>
<evidence type="ECO:0000313" key="3">
    <source>
        <dbReference type="Proteomes" id="UP000051096"/>
    </source>
</evidence>
<gene>
    <name evidence="2" type="ORF">AMJ87_07445</name>
</gene>
<feature type="transmembrane region" description="Helical" evidence="1">
    <location>
        <begin position="82"/>
        <end position="101"/>
    </location>
</feature>
<dbReference type="Proteomes" id="UP000051096">
    <property type="component" value="Unassembled WGS sequence"/>
</dbReference>
<proteinExistence type="predicted"/>
<keyword evidence="1" id="KW-0472">Membrane</keyword>
<sequence>MLTVIFGTIIGCLTLSLSLGKIFTHEVVYTYAAWILFYPVTLLRHVDSRILFVVFYITIWLYVFIKSVVIQRDAFASTFAETVICMAVVAIPFVPFGIQYFSLLRYNFTIQSLHMRLLPFVGLFIVILGSNFFYFKQRFSTAVIWTINIAMVTIFLITLADLLPLLNSQPFLSTLNYRISVINRIITHTPAFGMLLFIVFGILCTATLDAYFLTRVKRQSFFRRTFIPFSVTVMVMLFLTILRTDYMRYRQFDYSQGINTIYLTTFRGKQMLSFEARRVRLVSGAVRTMYPFGNFAVRDTLLAHAEQFKKMAIIEGLSYYRLTRMLSILTNGPRDTVMYNTLQNIINSNRYRHSLLIADLLDQLRERYSNDNAEISVTGSIIVNGKPLSRVDFFVNRYIVTTLEYADRVWMAKTDARGRFHFTCYRGDSPFVQYFHICFMLPETLIGKNVEYLKITNIPGDFSDAGAYELEPITITARQADTTQYVRRLALYPDAPLDSCVLRLPVIADTVAVSIYGEVLRNNRYVINDVRSYTPSGAAADYVTSMIRDRARTWRFYNQTDRTILDVFINVDSQRRAVNILTR</sequence>
<accession>A0A0S8GI43</accession>
<feature type="transmembrane region" description="Helical" evidence="1">
    <location>
        <begin position="50"/>
        <end position="70"/>
    </location>
</feature>